<protein>
    <submittedName>
        <fullName evidence="1">Uncharacterized protein</fullName>
    </submittedName>
</protein>
<sequence>MNIICSRCYHYVPEGPAMASRLDVKLTFPSSEGLSANASCWSSKLTKLHCYSFPPEAASAFTRPRSDMQCWSALFDG</sequence>
<proteinExistence type="predicted"/>
<comment type="caution">
    <text evidence="1">The sequence shown here is derived from an EMBL/GenBank/DDBJ whole genome shotgun (WGS) entry which is preliminary data.</text>
</comment>
<evidence type="ECO:0000313" key="1">
    <source>
        <dbReference type="EMBL" id="VEL20317.1"/>
    </source>
</evidence>
<dbReference type="EMBL" id="CAAALY010045898">
    <property type="protein sequence ID" value="VEL20317.1"/>
    <property type="molecule type" value="Genomic_DNA"/>
</dbReference>
<dbReference type="Proteomes" id="UP000784294">
    <property type="component" value="Unassembled WGS sequence"/>
</dbReference>
<accession>A0A3S5AHE8</accession>
<name>A0A3S5AHE8_9PLAT</name>
<keyword evidence="2" id="KW-1185">Reference proteome</keyword>
<reference evidence="1" key="1">
    <citation type="submission" date="2018-11" db="EMBL/GenBank/DDBJ databases">
        <authorList>
            <consortium name="Pathogen Informatics"/>
        </authorList>
    </citation>
    <scope>NUCLEOTIDE SEQUENCE</scope>
</reference>
<dbReference type="AlphaFoldDB" id="A0A3S5AHE8"/>
<organism evidence="1 2">
    <name type="scientific">Protopolystoma xenopodis</name>
    <dbReference type="NCBI Taxonomy" id="117903"/>
    <lineage>
        <taxon>Eukaryota</taxon>
        <taxon>Metazoa</taxon>
        <taxon>Spiralia</taxon>
        <taxon>Lophotrochozoa</taxon>
        <taxon>Platyhelminthes</taxon>
        <taxon>Monogenea</taxon>
        <taxon>Polyopisthocotylea</taxon>
        <taxon>Polystomatidea</taxon>
        <taxon>Polystomatidae</taxon>
        <taxon>Protopolystoma</taxon>
    </lineage>
</organism>
<gene>
    <name evidence="1" type="ORF">PXEA_LOCUS13757</name>
</gene>
<evidence type="ECO:0000313" key="2">
    <source>
        <dbReference type="Proteomes" id="UP000784294"/>
    </source>
</evidence>